<feature type="domain" description="Heterokaryon incompatibility" evidence="1">
    <location>
        <begin position="228"/>
        <end position="373"/>
    </location>
</feature>
<dbReference type="InterPro" id="IPR010730">
    <property type="entry name" value="HET"/>
</dbReference>
<evidence type="ECO:0000313" key="2">
    <source>
        <dbReference type="EMBL" id="KUJ10078.1"/>
    </source>
</evidence>
<evidence type="ECO:0000259" key="1">
    <source>
        <dbReference type="Pfam" id="PF06985"/>
    </source>
</evidence>
<evidence type="ECO:0000313" key="3">
    <source>
        <dbReference type="Proteomes" id="UP000070700"/>
    </source>
</evidence>
<dbReference type="InParanoid" id="A0A132BCH7"/>
<dbReference type="GeneID" id="28830320"/>
<dbReference type="Proteomes" id="UP000070700">
    <property type="component" value="Unassembled WGS sequence"/>
</dbReference>
<dbReference type="RefSeq" id="XP_018064433.1">
    <property type="nucleotide sequence ID" value="XM_018220594.1"/>
</dbReference>
<gene>
    <name evidence="2" type="ORF">LY89DRAFT_740476</name>
</gene>
<sequence length="695" mass="78866">MSTPVTAETSEALESLQSPLCKDCRTALDRWGSEKDIAKAGDGRPSRGPPETILLQANSRLKERVATGCRLCAMVYDSFEGETGSFESTTFRRKATDDPNGGPDPEVWGYVRSWRSGGPPNDKYSETDLSIRRWRPNVEMKWSARLHRVKDRTCTDCSDGTPRDIQTRNPPPWDLMRTWLKDCIDNHQGACKSAGLNFLPTRLLNVGTLNEPQLRIQLRDKIPPGSNYLTLSHCWGPIVPKRLLLENLEQFRQEIPTEGLSRTFQDAIYASRKLGEQHIWIDSLCIIQNSSEDWQKEAAMMGQVYASGLCNLAATAATEGSQGLFLDKLPVPQVQIDIDGTNDLWHLNENPGYHWGSILNFAPLNWRGWVFQERFLSTRVIHFGRSRVYWECGQKKCCEWPDKGTERDLSATSWTDQSKSFWQEILKGSGKVEKDEAVKIWNAIIDYYTSHSTFTYITDKLVAIGGLASRVQKSTQCRYLAGLWEHDLPSQLMWDVGKGHSDDNDSSHYVAPSWSWASVHVPIGRYFGGRVKYVPSTVIEVRDIDIQLATGNELGQVKGGSLTLVGRLGLMKDMDVLKVGEDGEWRFDGVEVRLDRRNRIVDASSQQLYLLLVEDQRKDESYEGAGLVLQHLETNENLGEENVFKRAGFFRFWFNKTMKNTIAELQENFDGTALAKQVLTESEKDEKSRHLIKII</sequence>
<keyword evidence="3" id="KW-1185">Reference proteome</keyword>
<proteinExistence type="predicted"/>
<name>A0A132BCH7_MOLSC</name>
<dbReference type="AlphaFoldDB" id="A0A132BCH7"/>
<organism evidence="2 3">
    <name type="scientific">Mollisia scopiformis</name>
    <name type="common">Conifer needle endophyte fungus</name>
    <name type="synonym">Phialocephala scopiformis</name>
    <dbReference type="NCBI Taxonomy" id="149040"/>
    <lineage>
        <taxon>Eukaryota</taxon>
        <taxon>Fungi</taxon>
        <taxon>Dikarya</taxon>
        <taxon>Ascomycota</taxon>
        <taxon>Pezizomycotina</taxon>
        <taxon>Leotiomycetes</taxon>
        <taxon>Helotiales</taxon>
        <taxon>Mollisiaceae</taxon>
        <taxon>Mollisia</taxon>
    </lineage>
</organism>
<protein>
    <submittedName>
        <fullName evidence="2">HET-domain-containing protein</fullName>
    </submittedName>
</protein>
<dbReference type="PANTHER" id="PTHR33112:SF16">
    <property type="entry name" value="HETEROKARYON INCOMPATIBILITY DOMAIN-CONTAINING PROTEIN"/>
    <property type="match status" value="1"/>
</dbReference>
<dbReference type="EMBL" id="KQ947430">
    <property type="protein sequence ID" value="KUJ10078.1"/>
    <property type="molecule type" value="Genomic_DNA"/>
</dbReference>
<dbReference type="KEGG" id="psco:LY89DRAFT_740476"/>
<accession>A0A132BCH7</accession>
<dbReference type="Pfam" id="PF06985">
    <property type="entry name" value="HET"/>
    <property type="match status" value="1"/>
</dbReference>
<dbReference type="PANTHER" id="PTHR33112">
    <property type="entry name" value="DOMAIN PROTEIN, PUTATIVE-RELATED"/>
    <property type="match status" value="1"/>
</dbReference>
<dbReference type="OrthoDB" id="3560191at2759"/>
<reference evidence="2 3" key="1">
    <citation type="submission" date="2015-10" db="EMBL/GenBank/DDBJ databases">
        <title>Full genome of DAOMC 229536 Phialocephala scopiformis, a fungal endophyte of spruce producing the potent anti-insectan compound rugulosin.</title>
        <authorList>
            <consortium name="DOE Joint Genome Institute"/>
            <person name="Walker A.K."/>
            <person name="Frasz S.L."/>
            <person name="Seifert K.A."/>
            <person name="Miller J.D."/>
            <person name="Mondo S.J."/>
            <person name="Labutti K."/>
            <person name="Lipzen A."/>
            <person name="Dockter R."/>
            <person name="Kennedy M."/>
            <person name="Grigoriev I.V."/>
            <person name="Spatafora J.W."/>
        </authorList>
    </citation>
    <scope>NUCLEOTIDE SEQUENCE [LARGE SCALE GENOMIC DNA]</scope>
    <source>
        <strain evidence="2 3">CBS 120377</strain>
    </source>
</reference>